<dbReference type="InterPro" id="IPR022764">
    <property type="entry name" value="Peptidase_S54_rhomboid_dom"/>
</dbReference>
<comment type="similarity">
    <text evidence="2">Belongs to the peptidase S54 family.</text>
</comment>
<keyword evidence="4" id="KW-0378">Hydrolase</keyword>
<evidence type="ECO:0000313" key="10">
    <source>
        <dbReference type="Proteomes" id="UP000266188"/>
    </source>
</evidence>
<evidence type="ECO:0000259" key="8">
    <source>
        <dbReference type="Pfam" id="PF01694"/>
    </source>
</evidence>
<dbReference type="SUPFAM" id="SSF144091">
    <property type="entry name" value="Rhomboid-like"/>
    <property type="match status" value="1"/>
</dbReference>
<dbReference type="PANTHER" id="PTHR43731">
    <property type="entry name" value="RHOMBOID PROTEASE"/>
    <property type="match status" value="1"/>
</dbReference>
<keyword evidence="10" id="KW-1185">Reference proteome</keyword>
<comment type="caution">
    <text evidence="9">The sequence shown here is derived from an EMBL/GenBank/DDBJ whole genome shotgun (WGS) entry which is preliminary data.</text>
</comment>
<keyword evidence="5 7" id="KW-1133">Transmembrane helix</keyword>
<evidence type="ECO:0000256" key="7">
    <source>
        <dbReference type="SAM" id="Phobius"/>
    </source>
</evidence>
<proteinExistence type="inferred from homology"/>
<dbReference type="InterPro" id="IPR050925">
    <property type="entry name" value="Rhomboid_protease_S54"/>
</dbReference>
<sequence length="251" mass="27694">MTMAICYLFAQNYKTPKRDERMWPNTPPAAATVMALIGINLGIFLLWKFPPAWRTLNRYFIVTSLYPYGASIIGSAFSHQKTVHALVNMAALWLMGTKGSAGDTDLPAQVHDDIGRGNFLAIYMASGVLSSFTSLAAHVLAGNLRYTSLGASGAVCGLVATWLMVRSNDVFTFYFLPRELDEIVKARGSTILAAVVGFEIISILSPWKFTRLDNWGHLGGYIAGAASGYALKARMEKDRRKKRSWWGNLTE</sequence>
<dbReference type="FunFam" id="1.20.1540.10:FF:000012">
    <property type="entry name" value="Rhomboid family protein"/>
    <property type="match status" value="1"/>
</dbReference>
<protein>
    <submittedName>
        <fullName evidence="9">Rhomboid family</fullName>
    </submittedName>
</protein>
<dbReference type="GO" id="GO:0006465">
    <property type="term" value="P:signal peptide processing"/>
    <property type="evidence" value="ECO:0007669"/>
    <property type="project" value="TreeGrafter"/>
</dbReference>
<feature type="transmembrane region" description="Helical" evidence="7">
    <location>
        <begin position="120"/>
        <end position="140"/>
    </location>
</feature>
<feature type="domain" description="Peptidase S54 rhomboid" evidence="8">
    <location>
        <begin position="72"/>
        <end position="231"/>
    </location>
</feature>
<feature type="transmembrane region" description="Helical" evidence="7">
    <location>
        <begin position="215"/>
        <end position="233"/>
    </location>
</feature>
<evidence type="ECO:0000256" key="5">
    <source>
        <dbReference type="ARBA" id="ARBA00022989"/>
    </source>
</evidence>
<feature type="transmembrane region" description="Helical" evidence="7">
    <location>
        <begin position="146"/>
        <end position="165"/>
    </location>
</feature>
<feature type="transmembrane region" description="Helical" evidence="7">
    <location>
        <begin position="59"/>
        <end position="77"/>
    </location>
</feature>
<evidence type="ECO:0000256" key="1">
    <source>
        <dbReference type="ARBA" id="ARBA00004141"/>
    </source>
</evidence>
<comment type="subcellular location">
    <subcellularLocation>
        <location evidence="1">Membrane</location>
        <topology evidence="1">Multi-pass membrane protein</topology>
    </subcellularLocation>
</comment>
<dbReference type="Gene3D" id="1.20.1540.10">
    <property type="entry name" value="Rhomboid-like"/>
    <property type="match status" value="1"/>
</dbReference>
<evidence type="ECO:0000256" key="6">
    <source>
        <dbReference type="ARBA" id="ARBA00023136"/>
    </source>
</evidence>
<gene>
    <name evidence="9" type="ORF">PHISCL_02894</name>
</gene>
<reference evidence="10" key="1">
    <citation type="submission" date="2017-02" db="EMBL/GenBank/DDBJ databases">
        <authorList>
            <person name="Tafer H."/>
            <person name="Lopandic K."/>
        </authorList>
    </citation>
    <scope>NUCLEOTIDE SEQUENCE [LARGE SCALE GENOMIC DNA]</scope>
    <source>
        <strain evidence="10">CBS 366.77</strain>
    </source>
</reference>
<dbReference type="STRING" id="2070753.A0A3A2ZND8"/>
<evidence type="ECO:0000256" key="3">
    <source>
        <dbReference type="ARBA" id="ARBA00022692"/>
    </source>
</evidence>
<evidence type="ECO:0000313" key="9">
    <source>
        <dbReference type="EMBL" id="RJE24749.1"/>
    </source>
</evidence>
<accession>A0A3A2ZND8</accession>
<organism evidence="9 10">
    <name type="scientific">Aspergillus sclerotialis</name>
    <dbReference type="NCBI Taxonomy" id="2070753"/>
    <lineage>
        <taxon>Eukaryota</taxon>
        <taxon>Fungi</taxon>
        <taxon>Dikarya</taxon>
        <taxon>Ascomycota</taxon>
        <taxon>Pezizomycotina</taxon>
        <taxon>Eurotiomycetes</taxon>
        <taxon>Eurotiomycetidae</taxon>
        <taxon>Eurotiales</taxon>
        <taxon>Aspergillaceae</taxon>
        <taxon>Aspergillus</taxon>
        <taxon>Aspergillus subgen. Polypaecilum</taxon>
    </lineage>
</organism>
<dbReference type="GO" id="GO:0004252">
    <property type="term" value="F:serine-type endopeptidase activity"/>
    <property type="evidence" value="ECO:0007669"/>
    <property type="project" value="InterPro"/>
</dbReference>
<dbReference type="InterPro" id="IPR035952">
    <property type="entry name" value="Rhomboid-like_sf"/>
</dbReference>
<keyword evidence="3 7" id="KW-0812">Transmembrane</keyword>
<name>A0A3A2ZND8_9EURO</name>
<feature type="transmembrane region" description="Helical" evidence="7">
    <location>
        <begin position="29"/>
        <end position="47"/>
    </location>
</feature>
<evidence type="ECO:0000256" key="4">
    <source>
        <dbReference type="ARBA" id="ARBA00022801"/>
    </source>
</evidence>
<dbReference type="Proteomes" id="UP000266188">
    <property type="component" value="Unassembled WGS sequence"/>
</dbReference>
<dbReference type="PANTHER" id="PTHR43731:SF14">
    <property type="entry name" value="PRESENILIN-ASSOCIATED RHOMBOID-LIKE PROTEIN, MITOCHONDRIAL"/>
    <property type="match status" value="1"/>
</dbReference>
<dbReference type="AlphaFoldDB" id="A0A3A2ZND8"/>
<dbReference type="Pfam" id="PF01694">
    <property type="entry name" value="Rhomboid"/>
    <property type="match status" value="1"/>
</dbReference>
<keyword evidence="6 7" id="KW-0472">Membrane</keyword>
<dbReference type="EMBL" id="MVGC01000069">
    <property type="protein sequence ID" value="RJE24749.1"/>
    <property type="molecule type" value="Genomic_DNA"/>
</dbReference>
<dbReference type="GO" id="GO:0016020">
    <property type="term" value="C:membrane"/>
    <property type="evidence" value="ECO:0007669"/>
    <property type="project" value="UniProtKB-SubCell"/>
</dbReference>
<evidence type="ECO:0000256" key="2">
    <source>
        <dbReference type="ARBA" id="ARBA00009045"/>
    </source>
</evidence>
<dbReference type="OrthoDB" id="10260614at2759"/>